<proteinExistence type="inferred from homology"/>
<dbReference type="InterPro" id="IPR036388">
    <property type="entry name" value="WH-like_DNA-bd_sf"/>
</dbReference>
<dbReference type="SMART" id="SM00345">
    <property type="entry name" value="HTH_GNTR"/>
    <property type="match status" value="1"/>
</dbReference>
<keyword evidence="4" id="KW-0238">DNA-binding</keyword>
<dbReference type="SUPFAM" id="SSF46785">
    <property type="entry name" value="Winged helix' DNA-binding domain"/>
    <property type="match status" value="1"/>
</dbReference>
<evidence type="ECO:0000313" key="7">
    <source>
        <dbReference type="EMBL" id="MCO5976153.1"/>
    </source>
</evidence>
<dbReference type="PROSITE" id="PS50949">
    <property type="entry name" value="HTH_GNTR"/>
    <property type="match status" value="1"/>
</dbReference>
<dbReference type="Gene3D" id="1.10.10.10">
    <property type="entry name" value="Winged helix-like DNA-binding domain superfamily/Winged helix DNA-binding domain"/>
    <property type="match status" value="1"/>
</dbReference>
<keyword evidence="5" id="KW-0804">Transcription</keyword>
<dbReference type="Proteomes" id="UP001204851">
    <property type="component" value="Unassembled WGS sequence"/>
</dbReference>
<evidence type="ECO:0000256" key="4">
    <source>
        <dbReference type="ARBA" id="ARBA00023125"/>
    </source>
</evidence>
<dbReference type="InterPro" id="IPR051446">
    <property type="entry name" value="HTH_trans_reg/aminotransferase"/>
</dbReference>
<reference evidence="7 8" key="1">
    <citation type="submission" date="2022-06" db="EMBL/GenBank/DDBJ databases">
        <title>Ideonella sp. NS12-5 Genome sequencing and assembly.</title>
        <authorList>
            <person name="Jung Y."/>
        </authorList>
    </citation>
    <scope>NUCLEOTIDE SEQUENCE [LARGE SCALE GENOMIC DNA]</scope>
    <source>
        <strain evidence="7 8">NS12-5</strain>
    </source>
</reference>
<keyword evidence="7" id="KW-0808">Transferase</keyword>
<organism evidence="7 8">
    <name type="scientific">Ideonella oryzae</name>
    <dbReference type="NCBI Taxonomy" id="2937441"/>
    <lineage>
        <taxon>Bacteria</taxon>
        <taxon>Pseudomonadati</taxon>
        <taxon>Pseudomonadota</taxon>
        <taxon>Betaproteobacteria</taxon>
        <taxon>Burkholderiales</taxon>
        <taxon>Sphaerotilaceae</taxon>
        <taxon>Ideonella</taxon>
    </lineage>
</organism>
<dbReference type="CDD" id="cd07377">
    <property type="entry name" value="WHTH_GntR"/>
    <property type="match status" value="1"/>
</dbReference>
<name>A0ABT1BJ63_9BURK</name>
<evidence type="ECO:0000256" key="2">
    <source>
        <dbReference type="ARBA" id="ARBA00022898"/>
    </source>
</evidence>
<dbReference type="InterPro" id="IPR036390">
    <property type="entry name" value="WH_DNA-bd_sf"/>
</dbReference>
<comment type="caution">
    <text evidence="7">The sequence shown here is derived from an EMBL/GenBank/DDBJ whole genome shotgun (WGS) entry which is preliminary data.</text>
</comment>
<accession>A0ABT1BJ63</accession>
<dbReference type="GO" id="GO:0008483">
    <property type="term" value="F:transaminase activity"/>
    <property type="evidence" value="ECO:0007669"/>
    <property type="project" value="UniProtKB-KW"/>
</dbReference>
<evidence type="ECO:0000259" key="6">
    <source>
        <dbReference type="PROSITE" id="PS50949"/>
    </source>
</evidence>
<keyword evidence="2" id="KW-0663">Pyridoxal phosphate</keyword>
<dbReference type="Gene3D" id="3.40.640.10">
    <property type="entry name" value="Type I PLP-dependent aspartate aminotransferase-like (Major domain)"/>
    <property type="match status" value="1"/>
</dbReference>
<dbReference type="InterPro" id="IPR004839">
    <property type="entry name" value="Aminotransferase_I/II_large"/>
</dbReference>
<feature type="domain" description="HTH gntR-type" evidence="6">
    <location>
        <begin position="11"/>
        <end position="79"/>
    </location>
</feature>
<dbReference type="InterPro" id="IPR000524">
    <property type="entry name" value="Tscrpt_reg_HTH_GntR"/>
</dbReference>
<dbReference type="SUPFAM" id="SSF53383">
    <property type="entry name" value="PLP-dependent transferases"/>
    <property type="match status" value="1"/>
</dbReference>
<dbReference type="EMBL" id="JAMXMC010000003">
    <property type="protein sequence ID" value="MCO5976153.1"/>
    <property type="molecule type" value="Genomic_DNA"/>
</dbReference>
<dbReference type="Pfam" id="PF00155">
    <property type="entry name" value="Aminotran_1_2"/>
    <property type="match status" value="1"/>
</dbReference>
<dbReference type="PANTHER" id="PTHR46577:SF2">
    <property type="entry name" value="TRANSCRIPTIONAL REGULATORY PROTEIN"/>
    <property type="match status" value="1"/>
</dbReference>
<evidence type="ECO:0000256" key="3">
    <source>
        <dbReference type="ARBA" id="ARBA00023015"/>
    </source>
</evidence>
<dbReference type="PANTHER" id="PTHR46577">
    <property type="entry name" value="HTH-TYPE TRANSCRIPTIONAL REGULATORY PROTEIN GABR"/>
    <property type="match status" value="1"/>
</dbReference>
<comment type="similarity">
    <text evidence="1">In the C-terminal section; belongs to the class-I pyridoxal-phosphate-dependent aminotransferase family.</text>
</comment>
<dbReference type="InterPro" id="IPR015424">
    <property type="entry name" value="PyrdxlP-dep_Trfase"/>
</dbReference>
<keyword evidence="7" id="KW-0032">Aminotransferase</keyword>
<evidence type="ECO:0000256" key="1">
    <source>
        <dbReference type="ARBA" id="ARBA00005384"/>
    </source>
</evidence>
<keyword evidence="3" id="KW-0805">Transcription regulation</keyword>
<gene>
    <name evidence="7" type="ORF">M0L44_05360</name>
</gene>
<sequence>MLLQLKPSSTIPLVTQIVEGVRALIVEGGLRAGTKMPSIRQFAQAHGVSVFTVVEAYDRLVAIGLLVSRPHTGFFVRQRHDRDEDSSLVASVAGADFDAKWYLSRIFEHRHLSMKVGCGWLPGDWLFEEGLRKALRAMAAEEGELGGYGDPKGFRPLRQLIGESMAERQVQVRPEHVLLTQGSSQGLDLALRRLVRAGDPVLVDDPGYSNLLFSLRYQGARLLGVPRTPRGYDLVTLERLIVEHKPKVFFTQPRLHSPTGSVAPLAHLHRVLQLAEAHELTIVENDIYADLDPEPRPSLASLDELHRVITIGSYSKTISPNLRVGYLMAHPDMVEDLAQLKMVSGLTSSELSERLTLGALTEGRWRKHLKSLRERLAAAHEHTGNRLTALGFELFAEPKAGMFLWARHPALADTVALSNLAAERDIMLGPGHLFSCDLAPSPWLRFNVAFSQEPALYDFLQQALHNAP</sequence>
<dbReference type="Pfam" id="PF00392">
    <property type="entry name" value="GntR"/>
    <property type="match status" value="1"/>
</dbReference>
<evidence type="ECO:0000313" key="8">
    <source>
        <dbReference type="Proteomes" id="UP001204851"/>
    </source>
</evidence>
<dbReference type="CDD" id="cd00609">
    <property type="entry name" value="AAT_like"/>
    <property type="match status" value="1"/>
</dbReference>
<evidence type="ECO:0000256" key="5">
    <source>
        <dbReference type="ARBA" id="ARBA00023163"/>
    </source>
</evidence>
<protein>
    <submittedName>
        <fullName evidence="7">PLP-dependent aminotransferase family protein</fullName>
    </submittedName>
</protein>
<dbReference type="InterPro" id="IPR015421">
    <property type="entry name" value="PyrdxlP-dep_Trfase_major"/>
</dbReference>
<keyword evidence="8" id="KW-1185">Reference proteome</keyword>